<proteinExistence type="predicted"/>
<keyword evidence="2" id="KW-1185">Reference proteome</keyword>
<name>A0A7C9HXK3_9DEIO</name>
<organism evidence="1 2">
    <name type="scientific">Deinococcus arboris</name>
    <dbReference type="NCBI Taxonomy" id="2682977"/>
    <lineage>
        <taxon>Bacteria</taxon>
        <taxon>Thermotogati</taxon>
        <taxon>Deinococcota</taxon>
        <taxon>Deinococci</taxon>
        <taxon>Deinococcales</taxon>
        <taxon>Deinococcaceae</taxon>
        <taxon>Deinococcus</taxon>
    </lineage>
</organism>
<dbReference type="RefSeq" id="WP_157457464.1">
    <property type="nucleotide sequence ID" value="NZ_WQLB01000002.1"/>
</dbReference>
<evidence type="ECO:0000313" key="1">
    <source>
        <dbReference type="EMBL" id="MVN85435.1"/>
    </source>
</evidence>
<gene>
    <name evidence="1" type="ORF">GO986_01480</name>
</gene>
<accession>A0A7C9HXK3</accession>
<reference evidence="1 2" key="1">
    <citation type="submission" date="2019-12" db="EMBL/GenBank/DDBJ databases">
        <title>Deinococcus sp. HMF7620 Genome sequencing and assembly.</title>
        <authorList>
            <person name="Kang H."/>
            <person name="Kim H."/>
            <person name="Joh K."/>
        </authorList>
    </citation>
    <scope>NUCLEOTIDE SEQUENCE [LARGE SCALE GENOMIC DNA]</scope>
    <source>
        <strain evidence="1 2">HMF7620</strain>
    </source>
</reference>
<evidence type="ECO:0000313" key="2">
    <source>
        <dbReference type="Proteomes" id="UP000483286"/>
    </source>
</evidence>
<dbReference type="AlphaFoldDB" id="A0A7C9HXK3"/>
<sequence length="103" mass="11745">MDNIIQHMREAGRPVLDYQDWSVYSSTAPDLLRSIDTISKQVWRIRTHSTRELGARAVELTAPLTAVRAQLEAPHAEEALLQAARTVWAVRQTLLAFMRAHRL</sequence>
<dbReference type="Proteomes" id="UP000483286">
    <property type="component" value="Unassembled WGS sequence"/>
</dbReference>
<protein>
    <submittedName>
        <fullName evidence="1">Uncharacterized protein</fullName>
    </submittedName>
</protein>
<comment type="caution">
    <text evidence="1">The sequence shown here is derived from an EMBL/GenBank/DDBJ whole genome shotgun (WGS) entry which is preliminary data.</text>
</comment>
<dbReference type="EMBL" id="WQLB01000002">
    <property type="protein sequence ID" value="MVN85435.1"/>
    <property type="molecule type" value="Genomic_DNA"/>
</dbReference>